<dbReference type="Pfam" id="PF01739">
    <property type="entry name" value="CheR"/>
    <property type="match status" value="1"/>
</dbReference>
<evidence type="ECO:0000256" key="3">
    <source>
        <dbReference type="ARBA" id="ARBA00022603"/>
    </source>
</evidence>
<dbReference type="Gene3D" id="3.40.50.150">
    <property type="entry name" value="Vaccinia Virus protein VP39"/>
    <property type="match status" value="1"/>
</dbReference>
<dbReference type="InterPro" id="IPR036804">
    <property type="entry name" value="CheR_N_sf"/>
</dbReference>
<dbReference type="EC" id="2.1.1.80" evidence="2"/>
<reference evidence="7 8" key="1">
    <citation type="submission" date="2015-07" db="EMBL/GenBank/DDBJ databases">
        <title>High-quality draft genome sequence of Oceanobacillus caeni HM6, a bacillus isolated from a human feces.</title>
        <authorList>
            <person name="Kumar J."/>
            <person name="Verma M.K."/>
            <person name="Pandey R."/>
            <person name="Bhambi M."/>
            <person name="Chauhan N."/>
        </authorList>
    </citation>
    <scope>NUCLEOTIDE SEQUENCE [LARGE SCALE GENOMIC DNA]</scope>
    <source>
        <strain evidence="7 8">HM6</strain>
    </source>
</reference>
<dbReference type="PANTHER" id="PTHR24422:SF19">
    <property type="entry name" value="CHEMOTAXIS PROTEIN METHYLTRANSFERASE"/>
    <property type="match status" value="1"/>
</dbReference>
<keyword evidence="3" id="KW-0489">Methyltransferase</keyword>
<keyword evidence="5" id="KW-0949">S-adenosyl-L-methionine</keyword>
<evidence type="ECO:0000256" key="4">
    <source>
        <dbReference type="ARBA" id="ARBA00022679"/>
    </source>
</evidence>
<evidence type="ECO:0000256" key="2">
    <source>
        <dbReference type="ARBA" id="ARBA00012534"/>
    </source>
</evidence>
<dbReference type="Gene3D" id="1.10.155.10">
    <property type="entry name" value="Chemotaxis receptor methyltransferase CheR, N-terminal domain"/>
    <property type="match status" value="1"/>
</dbReference>
<organism evidence="7 8">
    <name type="scientific">Oceanobacillus caeni</name>
    <dbReference type="NCBI Taxonomy" id="405946"/>
    <lineage>
        <taxon>Bacteria</taxon>
        <taxon>Bacillati</taxon>
        <taxon>Bacillota</taxon>
        <taxon>Bacilli</taxon>
        <taxon>Bacillales</taxon>
        <taxon>Bacillaceae</taxon>
        <taxon>Oceanobacillus</taxon>
    </lineage>
</organism>
<evidence type="ECO:0000259" key="6">
    <source>
        <dbReference type="PROSITE" id="PS50123"/>
    </source>
</evidence>
<comment type="caution">
    <text evidence="7">The sequence shown here is derived from an EMBL/GenBank/DDBJ whole genome shotgun (WGS) entry which is preliminary data.</text>
</comment>
<dbReference type="RefSeq" id="WP_060668282.1">
    <property type="nucleotide sequence ID" value="NZ_JARTGE010000185.1"/>
</dbReference>
<evidence type="ECO:0000256" key="1">
    <source>
        <dbReference type="ARBA" id="ARBA00001541"/>
    </source>
</evidence>
<dbReference type="InterPro" id="IPR029063">
    <property type="entry name" value="SAM-dependent_MTases_sf"/>
</dbReference>
<keyword evidence="4" id="KW-0808">Transferase</keyword>
<dbReference type="PROSITE" id="PS50123">
    <property type="entry name" value="CHER"/>
    <property type="match status" value="1"/>
</dbReference>
<proteinExistence type="predicted"/>
<evidence type="ECO:0000313" key="8">
    <source>
        <dbReference type="Proteomes" id="UP000037854"/>
    </source>
</evidence>
<evidence type="ECO:0000313" key="7">
    <source>
        <dbReference type="EMBL" id="KPH76030.1"/>
    </source>
</evidence>
<feature type="domain" description="CheR-type methyltransferase" evidence="6">
    <location>
        <begin position="1"/>
        <end position="258"/>
    </location>
</feature>
<keyword evidence="8" id="KW-1185">Reference proteome</keyword>
<protein>
    <recommendedName>
        <fullName evidence="2">protein-glutamate O-methyltransferase</fullName>
        <ecNumber evidence="2">2.1.1.80</ecNumber>
    </recommendedName>
</protein>
<dbReference type="Proteomes" id="UP000037854">
    <property type="component" value="Unassembled WGS sequence"/>
</dbReference>
<dbReference type="InterPro" id="IPR022642">
    <property type="entry name" value="CheR_C"/>
</dbReference>
<evidence type="ECO:0000256" key="5">
    <source>
        <dbReference type="ARBA" id="ARBA00022691"/>
    </source>
</evidence>
<accession>A0ABR5MK12</accession>
<dbReference type="PANTHER" id="PTHR24422">
    <property type="entry name" value="CHEMOTAXIS PROTEIN METHYLTRANSFERASE"/>
    <property type="match status" value="1"/>
</dbReference>
<dbReference type="InterPro" id="IPR050903">
    <property type="entry name" value="Bact_Chemotaxis_MeTrfase"/>
</dbReference>
<sequence>MIEEDYYQFINQIHNKLGINLHLYKEAQMRRRITTLRNKRGFTSFKSYYNELITNGELLNEFIDRLTINVSEFYRNPKRWEVLKNIIFPLLLKNNQSLSIWSAACSTGEEAYSLAILLREYFPNIRVRILATDIDENVLQRAKDGIYPKQALKDLPQPLVKKYFTEKNQLFYIDPSLKKDITYKKHNLLADPYPKNMDFIVCRNVVIYFTDEAKDMIYKGFGKSLKPNGVLFVGSTEQIFNPDQYNFKLIDTFFYQKI</sequence>
<name>A0ABR5MK12_9BACI</name>
<dbReference type="Pfam" id="PF03705">
    <property type="entry name" value="CheR_N"/>
    <property type="match status" value="1"/>
</dbReference>
<dbReference type="InterPro" id="IPR022641">
    <property type="entry name" value="CheR_N"/>
</dbReference>
<dbReference type="EMBL" id="LGTK01000019">
    <property type="protein sequence ID" value="KPH76030.1"/>
    <property type="molecule type" value="Genomic_DNA"/>
</dbReference>
<comment type="catalytic activity">
    <reaction evidence="1">
        <text>L-glutamyl-[protein] + S-adenosyl-L-methionine = [protein]-L-glutamate 5-O-methyl ester + S-adenosyl-L-homocysteine</text>
        <dbReference type="Rhea" id="RHEA:24452"/>
        <dbReference type="Rhea" id="RHEA-COMP:10208"/>
        <dbReference type="Rhea" id="RHEA-COMP:10311"/>
        <dbReference type="ChEBI" id="CHEBI:29973"/>
        <dbReference type="ChEBI" id="CHEBI:57856"/>
        <dbReference type="ChEBI" id="CHEBI:59789"/>
        <dbReference type="ChEBI" id="CHEBI:82795"/>
        <dbReference type="EC" id="2.1.1.80"/>
    </reaction>
</comment>
<dbReference type="PRINTS" id="PR00996">
    <property type="entry name" value="CHERMTFRASE"/>
</dbReference>
<gene>
    <name evidence="7" type="ORF">AFL42_07580</name>
</gene>
<dbReference type="SUPFAM" id="SSF53335">
    <property type="entry name" value="S-adenosyl-L-methionine-dependent methyltransferases"/>
    <property type="match status" value="1"/>
</dbReference>
<dbReference type="SUPFAM" id="SSF47757">
    <property type="entry name" value="Chemotaxis receptor methyltransferase CheR, N-terminal domain"/>
    <property type="match status" value="1"/>
</dbReference>
<dbReference type="InterPro" id="IPR000780">
    <property type="entry name" value="CheR_MeTrfase"/>
</dbReference>
<dbReference type="SMART" id="SM00138">
    <property type="entry name" value="MeTrc"/>
    <property type="match status" value="1"/>
</dbReference>